<proteinExistence type="predicted"/>
<name>A0A8G0PHL9_9HYPO</name>
<sequence length="162" mass="17986">MSGQMQVLTWQSDIEGAQRAPSFGKAVRHGNGMHTPASVSPISPETIHNIRQKYLAAINCHKSRYNSDQLACLHVDLQSPWRQAAVKRSSGSEGGCLNRKASQIGSRRAQAKLSPPRCVCCLLFLTAVAGISHRNLMLLALMEFDLLCYFNCRILFPLRFTN</sequence>
<evidence type="ECO:0000313" key="2">
    <source>
        <dbReference type="Proteomes" id="UP000826661"/>
    </source>
</evidence>
<keyword evidence="2" id="KW-1185">Reference proteome</keyword>
<protein>
    <submittedName>
        <fullName evidence="1">Uncharacterized protein</fullName>
    </submittedName>
</protein>
<evidence type="ECO:0000313" key="1">
    <source>
        <dbReference type="EMBL" id="QYT00893.1"/>
    </source>
</evidence>
<dbReference type="EMBL" id="CP075867">
    <property type="protein sequence ID" value="QYT00893.1"/>
    <property type="molecule type" value="Genomic_DNA"/>
</dbReference>
<accession>A0A8G0PHL9</accession>
<dbReference type="Proteomes" id="UP000826661">
    <property type="component" value="Chromosome IV"/>
</dbReference>
<organism evidence="1 2">
    <name type="scientific">Trichoderma simmonsii</name>
    <dbReference type="NCBI Taxonomy" id="1491479"/>
    <lineage>
        <taxon>Eukaryota</taxon>
        <taxon>Fungi</taxon>
        <taxon>Dikarya</taxon>
        <taxon>Ascomycota</taxon>
        <taxon>Pezizomycotina</taxon>
        <taxon>Sordariomycetes</taxon>
        <taxon>Hypocreomycetidae</taxon>
        <taxon>Hypocreales</taxon>
        <taxon>Hypocreaceae</taxon>
        <taxon>Trichoderma</taxon>
    </lineage>
</organism>
<reference evidence="1 2" key="1">
    <citation type="journal article" date="2021" name="BMC Genomics">
        <title>Telomere-to-telomere genome assembly of asparaginase-producing Trichoderma simmonsii.</title>
        <authorList>
            <person name="Chung D."/>
            <person name="Kwon Y.M."/>
            <person name="Yang Y."/>
        </authorList>
    </citation>
    <scope>NUCLEOTIDE SEQUENCE [LARGE SCALE GENOMIC DNA]</scope>
    <source>
        <strain evidence="1 2">GH-Sj1</strain>
    </source>
</reference>
<dbReference type="AlphaFoldDB" id="A0A8G0PHL9"/>
<gene>
    <name evidence="1" type="ORF">H0G86_007956</name>
</gene>